<dbReference type="OrthoDB" id="2688098at2759"/>
<gene>
    <name evidence="2" type="ORF">JVT61DRAFT_10595</name>
</gene>
<organism evidence="2 3">
    <name type="scientific">Boletus reticuloceps</name>
    <dbReference type="NCBI Taxonomy" id="495285"/>
    <lineage>
        <taxon>Eukaryota</taxon>
        <taxon>Fungi</taxon>
        <taxon>Dikarya</taxon>
        <taxon>Basidiomycota</taxon>
        <taxon>Agaricomycotina</taxon>
        <taxon>Agaricomycetes</taxon>
        <taxon>Agaricomycetidae</taxon>
        <taxon>Boletales</taxon>
        <taxon>Boletineae</taxon>
        <taxon>Boletaceae</taxon>
        <taxon>Boletoideae</taxon>
        <taxon>Boletus</taxon>
    </lineage>
</organism>
<feature type="domain" description="DUF6830" evidence="1">
    <location>
        <begin position="124"/>
        <end position="228"/>
    </location>
</feature>
<protein>
    <recommendedName>
        <fullName evidence="1">DUF6830 domain-containing protein</fullName>
    </recommendedName>
</protein>
<dbReference type="Pfam" id="PF20722">
    <property type="entry name" value="DUF6830"/>
    <property type="match status" value="1"/>
</dbReference>
<evidence type="ECO:0000259" key="1">
    <source>
        <dbReference type="Pfam" id="PF20722"/>
    </source>
</evidence>
<accession>A0A8I3A5I1</accession>
<name>A0A8I3A5I1_9AGAM</name>
<keyword evidence="3" id="KW-1185">Reference proteome</keyword>
<evidence type="ECO:0000313" key="2">
    <source>
        <dbReference type="EMBL" id="KAG6371058.1"/>
    </source>
</evidence>
<comment type="caution">
    <text evidence="2">The sequence shown here is derived from an EMBL/GenBank/DDBJ whole genome shotgun (WGS) entry which is preliminary data.</text>
</comment>
<reference evidence="2" key="1">
    <citation type="submission" date="2021-03" db="EMBL/GenBank/DDBJ databases">
        <title>Evolutionary innovations through gain and loss of genes in the ectomycorrhizal Boletales.</title>
        <authorList>
            <person name="Wu G."/>
            <person name="Miyauchi S."/>
            <person name="Morin E."/>
            <person name="Yang Z.-L."/>
            <person name="Xu J."/>
            <person name="Martin F.M."/>
        </authorList>
    </citation>
    <scope>NUCLEOTIDE SEQUENCE</scope>
    <source>
        <strain evidence="2">BR01</strain>
    </source>
</reference>
<dbReference type="EMBL" id="JAGFBS010000040">
    <property type="protein sequence ID" value="KAG6371058.1"/>
    <property type="molecule type" value="Genomic_DNA"/>
</dbReference>
<dbReference type="AlphaFoldDB" id="A0A8I3A5I1"/>
<dbReference type="InterPro" id="IPR049233">
    <property type="entry name" value="DUF6830"/>
</dbReference>
<sequence>MMSFVRQTKANGALIQFTTDVSERLLVTHCKTPFLRTSRQSHTYVDQIVNILNREETIRLFDLYLALRMASDSASAELIHTEHEEMTTIDPTLEFLQRVLPEEESTFHGPRPFRNHFQDPNGLTSTDGEIALHVTIRPDLSTLSVAQMQVLYRLPDLSSVVSHYINEASPGHSACMWDTQGTVSTWNKFRIQLHSSFRGQHIEKSQLVQAYPPSEEHPFGYCDAVLLRRGGGDRYGMIYGHSIIHPLTSSSSEVAQVRAVFTPKNKSMLPPCLAAAPLCYVRFFRVLPLSAGRPSVRLYQVERMVTPMGPVSGIVPLTDIDRPLDLVPVFDTALPGVVTSKETCMEGYARYYLNTFADKETFHVLHHQSQ</sequence>
<dbReference type="Proteomes" id="UP000683000">
    <property type="component" value="Unassembled WGS sequence"/>
</dbReference>
<proteinExistence type="predicted"/>
<evidence type="ECO:0000313" key="3">
    <source>
        <dbReference type="Proteomes" id="UP000683000"/>
    </source>
</evidence>